<evidence type="ECO:0000313" key="13">
    <source>
        <dbReference type="RefSeq" id="XP_034255187.1"/>
    </source>
</evidence>
<dbReference type="RefSeq" id="XP_034255182.1">
    <property type="nucleotide sequence ID" value="XM_034399291.1"/>
</dbReference>
<dbReference type="InterPro" id="IPR032675">
    <property type="entry name" value="LRR_dom_sf"/>
</dbReference>
<dbReference type="SUPFAM" id="SSF52047">
    <property type="entry name" value="RNI-like"/>
    <property type="match status" value="1"/>
</dbReference>
<evidence type="ECO:0000256" key="2">
    <source>
        <dbReference type="SAM" id="MobiDB-lite"/>
    </source>
</evidence>
<dbReference type="RefSeq" id="XP_034255178.1">
    <property type="nucleotide sequence ID" value="XM_034399287.1"/>
</dbReference>
<feature type="region of interest" description="Disordered" evidence="2">
    <location>
        <begin position="256"/>
        <end position="295"/>
    </location>
</feature>
<reference evidence="4 5" key="1">
    <citation type="submission" date="2025-04" db="UniProtKB">
        <authorList>
            <consortium name="RefSeq"/>
        </authorList>
    </citation>
    <scope>IDENTIFICATION</scope>
    <source>
        <tissue evidence="4 5">Total insect</tissue>
    </source>
</reference>
<evidence type="ECO:0000313" key="9">
    <source>
        <dbReference type="RefSeq" id="XP_034255183.1"/>
    </source>
</evidence>
<name>A0A6P9AAQ0_THRPL</name>
<protein>
    <submittedName>
        <fullName evidence="4 5">Uncharacterized protein LOC117653543</fullName>
    </submittedName>
</protein>
<dbReference type="RefSeq" id="XP_034255179.1">
    <property type="nucleotide sequence ID" value="XM_034399288.1"/>
</dbReference>
<dbReference type="RefSeq" id="XP_034255183.1">
    <property type="nucleotide sequence ID" value="XM_034399292.1"/>
</dbReference>
<dbReference type="RefSeq" id="XP_034255188.1">
    <property type="nucleotide sequence ID" value="XM_034399297.1"/>
</dbReference>
<dbReference type="RefSeq" id="XP_034255181.1">
    <property type="nucleotide sequence ID" value="XM_034399290.1"/>
</dbReference>
<sequence>MAPAAKRKNASEAGPSEGGLGAVRKQMRLSALEEENADLREQLAALQAPTQVLKYVEADRPGFLKNLNKSKGILMLDLSDLKRGTNSFDSGWYGMFPKWKPEKRLDGTVAAMVAATNEVQGLDLGDGSWAAEDHYAQELVKMLRKYSKTLTNVRVALSTLVERYETVASLNKKGRHRKYAQITMGKSNVMNVLGGMSKLSSMKLIVNCVGRSDHCEVAYGGEFATDVAKKKLFGKLKQLEVFLTDEWVRAHMGGADAEKAEDGLGSEGGQESDDDEDQPPLRRWTAYKPPRRDQPDAMVSDLLRCRGDVMAHLDMVPVRQAQAESPFVAQIAKLGKLRSIALQADMLAVTRKMGSLESIELHLDGRLSTEAVEKLSELLSTVQPLQKLKKLDIKLRQARVGEQVCPLLAAVAENCTRLEVFKLNGSGWRQEDVSALLQGGASESLRELHLDQCGALEAVHLPMIAALPKLAKARLPSRLLGQAGAAAVKERGLDLRWQY</sequence>
<dbReference type="RefSeq" id="XP_034255194.1">
    <property type="nucleotide sequence ID" value="XM_034399303.1"/>
</dbReference>
<accession>A0A6P9AAQ0</accession>
<evidence type="ECO:0000313" key="6">
    <source>
        <dbReference type="RefSeq" id="XP_034255180.1"/>
    </source>
</evidence>
<dbReference type="Proteomes" id="UP000515158">
    <property type="component" value="Unplaced"/>
</dbReference>
<evidence type="ECO:0000313" key="16">
    <source>
        <dbReference type="RefSeq" id="XP_034255191.1"/>
    </source>
</evidence>
<evidence type="ECO:0000313" key="10">
    <source>
        <dbReference type="RefSeq" id="XP_034255184.1"/>
    </source>
</evidence>
<evidence type="ECO:0000313" key="3">
    <source>
        <dbReference type="Proteomes" id="UP000515158"/>
    </source>
</evidence>
<dbReference type="RefSeq" id="XP_034255180.1">
    <property type="nucleotide sequence ID" value="XM_034399289.1"/>
</dbReference>
<gene>
    <name evidence="4 5 6 7 8 9 10 11 12 13 14 15 16 17 18 19" type="primary">LOC117653543</name>
</gene>
<dbReference type="RefSeq" id="XP_034255186.1">
    <property type="nucleotide sequence ID" value="XM_034399295.1"/>
</dbReference>
<feature type="region of interest" description="Disordered" evidence="2">
    <location>
        <begin position="1"/>
        <end position="22"/>
    </location>
</feature>
<dbReference type="RefSeq" id="XP_034255185.1">
    <property type="nucleotide sequence ID" value="XM_034399294.1"/>
</dbReference>
<evidence type="ECO:0000313" key="12">
    <source>
        <dbReference type="RefSeq" id="XP_034255186.1"/>
    </source>
</evidence>
<evidence type="ECO:0000256" key="1">
    <source>
        <dbReference type="SAM" id="Coils"/>
    </source>
</evidence>
<evidence type="ECO:0000313" key="19">
    <source>
        <dbReference type="RefSeq" id="XP_034255194.1"/>
    </source>
</evidence>
<dbReference type="RefSeq" id="XP_034255190.1">
    <property type="nucleotide sequence ID" value="XM_034399299.1"/>
</dbReference>
<evidence type="ECO:0000313" key="5">
    <source>
        <dbReference type="RefSeq" id="XP_034255179.1"/>
    </source>
</evidence>
<dbReference type="RefSeq" id="XP_034255192.1">
    <property type="nucleotide sequence ID" value="XM_034399301.1"/>
</dbReference>
<keyword evidence="1" id="KW-0175">Coiled coil</keyword>
<dbReference type="RefSeq" id="XP_034255193.1">
    <property type="nucleotide sequence ID" value="XM_034399302.1"/>
</dbReference>
<evidence type="ECO:0000313" key="4">
    <source>
        <dbReference type="RefSeq" id="XP_034255178.1"/>
    </source>
</evidence>
<feature type="coiled-coil region" evidence="1">
    <location>
        <begin position="22"/>
        <end position="49"/>
    </location>
</feature>
<evidence type="ECO:0000313" key="17">
    <source>
        <dbReference type="RefSeq" id="XP_034255192.1"/>
    </source>
</evidence>
<evidence type="ECO:0000313" key="14">
    <source>
        <dbReference type="RefSeq" id="XP_034255188.1"/>
    </source>
</evidence>
<dbReference type="Gene3D" id="3.80.10.10">
    <property type="entry name" value="Ribonuclease Inhibitor"/>
    <property type="match status" value="1"/>
</dbReference>
<evidence type="ECO:0000313" key="15">
    <source>
        <dbReference type="RefSeq" id="XP_034255190.1"/>
    </source>
</evidence>
<dbReference type="GeneID" id="117653543"/>
<organism evidence="8">
    <name type="scientific">Thrips palmi</name>
    <name type="common">Melon thrips</name>
    <dbReference type="NCBI Taxonomy" id="161013"/>
    <lineage>
        <taxon>Eukaryota</taxon>
        <taxon>Metazoa</taxon>
        <taxon>Ecdysozoa</taxon>
        <taxon>Arthropoda</taxon>
        <taxon>Hexapoda</taxon>
        <taxon>Insecta</taxon>
        <taxon>Pterygota</taxon>
        <taxon>Neoptera</taxon>
        <taxon>Paraneoptera</taxon>
        <taxon>Thysanoptera</taxon>
        <taxon>Terebrantia</taxon>
        <taxon>Thripoidea</taxon>
        <taxon>Thripidae</taxon>
        <taxon>Thrips</taxon>
    </lineage>
</organism>
<dbReference type="RefSeq" id="XP_034255184.1">
    <property type="nucleotide sequence ID" value="XM_034399293.1"/>
</dbReference>
<evidence type="ECO:0000313" key="11">
    <source>
        <dbReference type="RefSeq" id="XP_034255185.1"/>
    </source>
</evidence>
<evidence type="ECO:0000313" key="7">
    <source>
        <dbReference type="RefSeq" id="XP_034255181.1"/>
    </source>
</evidence>
<dbReference type="RefSeq" id="XP_034255191.1">
    <property type="nucleotide sequence ID" value="XM_034399300.1"/>
</dbReference>
<dbReference type="OrthoDB" id="10485521at2759"/>
<keyword evidence="3" id="KW-1185">Reference proteome</keyword>
<proteinExistence type="predicted"/>
<dbReference type="AlphaFoldDB" id="A0A6P9AAQ0"/>
<dbReference type="KEGG" id="tpal:117653543"/>
<evidence type="ECO:0000313" key="18">
    <source>
        <dbReference type="RefSeq" id="XP_034255193.1"/>
    </source>
</evidence>
<dbReference type="RefSeq" id="XP_034255187.1">
    <property type="nucleotide sequence ID" value="XM_034399296.1"/>
</dbReference>
<evidence type="ECO:0000313" key="8">
    <source>
        <dbReference type="RefSeq" id="XP_034255182.1"/>
    </source>
</evidence>